<evidence type="ECO:0000313" key="8">
    <source>
        <dbReference type="EMBL" id="PLB49926.1"/>
    </source>
</evidence>
<dbReference type="InterPro" id="IPR001138">
    <property type="entry name" value="Zn2Cys6_DnaBD"/>
</dbReference>
<proteinExistence type="predicted"/>
<dbReference type="RefSeq" id="XP_024705228.1">
    <property type="nucleotide sequence ID" value="XM_024854543.1"/>
</dbReference>
<keyword evidence="4" id="KW-0804">Transcription</keyword>
<dbReference type="STRING" id="1392250.A0A2I2GAL5"/>
<organism evidence="8 9">
    <name type="scientific">Aspergillus steynii IBT 23096</name>
    <dbReference type="NCBI Taxonomy" id="1392250"/>
    <lineage>
        <taxon>Eukaryota</taxon>
        <taxon>Fungi</taxon>
        <taxon>Dikarya</taxon>
        <taxon>Ascomycota</taxon>
        <taxon>Pezizomycotina</taxon>
        <taxon>Eurotiomycetes</taxon>
        <taxon>Eurotiomycetidae</taxon>
        <taxon>Eurotiales</taxon>
        <taxon>Aspergillaceae</taxon>
        <taxon>Aspergillus</taxon>
        <taxon>Aspergillus subgen. Circumdati</taxon>
    </lineage>
</organism>
<sequence>MTSWYSLNLVKTPHWSVPTPFSLLKILVCSTSANSPGSCLAGIHFNDWTLATLDGTWAQLASRFAYMHTSAAMRPRQSGRRLRVTTGCITCRSRRVKCDERRPVCRNCAKKGRPCNYRDKPRETSTDQGHGPVDQGHVEPLAQAASSIGSDNTQVVTDTASSPSNIRPRVSGIPPEALTNQNPAQLTGEQNEPSYTHTARSERATAHNEIHSLEPSPAPNLCAILHTKFPGRSHPSSQANSSTNTPTTHQHLEVPIDEHPTQRPFYVTDPIQLSPTEVIVFRNYVERVSKWIDSFSHDQPFYNKVPSLALHCPMLLHACLAASAKQMTRAPQYTGSLTLATSPVFYYQQALREMSHFLIEPGYSGSDELLASSIILSTYEILDVAGDSFGSHLKGVASLIRSHRITGDEDGIRGATYWTWYRHEVWVAFQSGRRMFLDERYWRPGDMEGGFEGISMRDVANRVLFIFGQAVSFYVARYRAPGSEADVDGDTMTREEWDARQRNRARELQDALADWERRLPASMRICLRQDQGQTGTGADAGHKINQFPALWFAYPESAVSHQLHHASKILLLLRTPTLRNDDDPFLTRRELESSRREIFMVANSQINQAWGLISTQCLYVAGLVTDGILERECTLELIETCQRTTGRQTVCIADQLRGFWE</sequence>
<dbReference type="PANTHER" id="PTHR37534:SF3">
    <property type="entry name" value="ZN(II)2CYS6 TRANSCRIPTION FACTOR (EUROFUNG)"/>
    <property type="match status" value="1"/>
</dbReference>
<dbReference type="GO" id="GO:0000981">
    <property type="term" value="F:DNA-binding transcription factor activity, RNA polymerase II-specific"/>
    <property type="evidence" value="ECO:0007669"/>
    <property type="project" value="InterPro"/>
</dbReference>
<dbReference type="SUPFAM" id="SSF57701">
    <property type="entry name" value="Zn2/Cys6 DNA-binding domain"/>
    <property type="match status" value="1"/>
</dbReference>
<evidence type="ECO:0000256" key="3">
    <source>
        <dbReference type="ARBA" id="ARBA00023125"/>
    </source>
</evidence>
<dbReference type="GO" id="GO:0005634">
    <property type="term" value="C:nucleus"/>
    <property type="evidence" value="ECO:0007669"/>
    <property type="project" value="UniProtKB-SubCell"/>
</dbReference>
<feature type="compositionally biased region" description="Polar residues" evidence="6">
    <location>
        <begin position="178"/>
        <end position="198"/>
    </location>
</feature>
<dbReference type="EMBL" id="MSFO01000003">
    <property type="protein sequence ID" value="PLB49926.1"/>
    <property type="molecule type" value="Genomic_DNA"/>
</dbReference>
<evidence type="ECO:0000256" key="4">
    <source>
        <dbReference type="ARBA" id="ARBA00023163"/>
    </source>
</evidence>
<reference evidence="8 9" key="1">
    <citation type="submission" date="2016-12" db="EMBL/GenBank/DDBJ databases">
        <title>The genomes of Aspergillus section Nigri reveals drivers in fungal speciation.</title>
        <authorList>
            <consortium name="DOE Joint Genome Institute"/>
            <person name="Vesth T.C."/>
            <person name="Nybo J."/>
            <person name="Theobald S."/>
            <person name="Brandl J."/>
            <person name="Frisvad J.C."/>
            <person name="Nielsen K.F."/>
            <person name="Lyhne E.K."/>
            <person name="Kogle M.E."/>
            <person name="Kuo A."/>
            <person name="Riley R."/>
            <person name="Clum A."/>
            <person name="Nolan M."/>
            <person name="Lipzen A."/>
            <person name="Salamov A."/>
            <person name="Henrissat B."/>
            <person name="Wiebenga A."/>
            <person name="De Vries R.P."/>
            <person name="Grigoriev I.V."/>
            <person name="Mortensen U.H."/>
            <person name="Andersen M.R."/>
            <person name="Baker S.E."/>
        </authorList>
    </citation>
    <scope>NUCLEOTIDE SEQUENCE [LARGE SCALE GENOMIC DNA]</scope>
    <source>
        <strain evidence="8 9">IBT 23096</strain>
    </source>
</reference>
<keyword evidence="5" id="KW-0539">Nucleus</keyword>
<feature type="compositionally biased region" description="Polar residues" evidence="6">
    <location>
        <begin position="234"/>
        <end position="249"/>
    </location>
</feature>
<name>A0A2I2GAL5_9EURO</name>
<feature type="region of interest" description="Disordered" evidence="6">
    <location>
        <begin position="116"/>
        <end position="205"/>
    </location>
</feature>
<dbReference type="GeneID" id="36562249"/>
<feature type="compositionally biased region" description="Polar residues" evidence="6">
    <location>
        <begin position="144"/>
        <end position="165"/>
    </location>
</feature>
<keyword evidence="3" id="KW-0238">DNA-binding</keyword>
<evidence type="ECO:0000256" key="5">
    <source>
        <dbReference type="ARBA" id="ARBA00023242"/>
    </source>
</evidence>
<dbReference type="CDD" id="cd00067">
    <property type="entry name" value="GAL4"/>
    <property type="match status" value="1"/>
</dbReference>
<dbReference type="InterPro" id="IPR036864">
    <property type="entry name" value="Zn2-C6_fun-type_DNA-bd_sf"/>
</dbReference>
<keyword evidence="2" id="KW-0805">Transcription regulation</keyword>
<dbReference type="GO" id="GO:0045944">
    <property type="term" value="P:positive regulation of transcription by RNA polymerase II"/>
    <property type="evidence" value="ECO:0007669"/>
    <property type="project" value="TreeGrafter"/>
</dbReference>
<dbReference type="Pfam" id="PF00172">
    <property type="entry name" value="Zn_clus"/>
    <property type="match status" value="1"/>
</dbReference>
<evidence type="ECO:0000256" key="2">
    <source>
        <dbReference type="ARBA" id="ARBA00023015"/>
    </source>
</evidence>
<dbReference type="Gene3D" id="4.10.240.10">
    <property type="entry name" value="Zn(2)-C6 fungal-type DNA-binding domain"/>
    <property type="match status" value="1"/>
</dbReference>
<keyword evidence="9" id="KW-1185">Reference proteome</keyword>
<protein>
    <recommendedName>
        <fullName evidence="7">Zn(2)-C6 fungal-type domain-containing protein</fullName>
    </recommendedName>
</protein>
<comment type="caution">
    <text evidence="8">The sequence shown here is derived from an EMBL/GenBank/DDBJ whole genome shotgun (WGS) entry which is preliminary data.</text>
</comment>
<dbReference type="PROSITE" id="PS00463">
    <property type="entry name" value="ZN2_CY6_FUNGAL_1"/>
    <property type="match status" value="1"/>
</dbReference>
<gene>
    <name evidence="8" type="ORF">P170DRAFT_508218</name>
</gene>
<accession>A0A2I2GAL5</accession>
<dbReference type="PANTHER" id="PTHR37534">
    <property type="entry name" value="TRANSCRIPTIONAL ACTIVATOR PROTEIN UGA3"/>
    <property type="match status" value="1"/>
</dbReference>
<feature type="region of interest" description="Disordered" evidence="6">
    <location>
        <begin position="230"/>
        <end position="249"/>
    </location>
</feature>
<dbReference type="GO" id="GO:0008270">
    <property type="term" value="F:zinc ion binding"/>
    <property type="evidence" value="ECO:0007669"/>
    <property type="project" value="InterPro"/>
</dbReference>
<feature type="compositionally biased region" description="Basic and acidic residues" evidence="6">
    <location>
        <begin position="116"/>
        <end position="125"/>
    </location>
</feature>
<dbReference type="Proteomes" id="UP000234275">
    <property type="component" value="Unassembled WGS sequence"/>
</dbReference>
<dbReference type="VEuPathDB" id="FungiDB:P170DRAFT_508218"/>
<dbReference type="OrthoDB" id="5319341at2759"/>
<dbReference type="CDD" id="cd12148">
    <property type="entry name" value="fungal_TF_MHR"/>
    <property type="match status" value="1"/>
</dbReference>
<dbReference type="InterPro" id="IPR021858">
    <property type="entry name" value="Fun_TF"/>
</dbReference>
<dbReference type="AlphaFoldDB" id="A0A2I2GAL5"/>
<evidence type="ECO:0000313" key="9">
    <source>
        <dbReference type="Proteomes" id="UP000234275"/>
    </source>
</evidence>
<evidence type="ECO:0000256" key="1">
    <source>
        <dbReference type="ARBA" id="ARBA00004123"/>
    </source>
</evidence>
<dbReference type="Pfam" id="PF11951">
    <property type="entry name" value="Fungal_trans_2"/>
    <property type="match status" value="1"/>
</dbReference>
<dbReference type="GO" id="GO:0000976">
    <property type="term" value="F:transcription cis-regulatory region binding"/>
    <property type="evidence" value="ECO:0007669"/>
    <property type="project" value="TreeGrafter"/>
</dbReference>
<comment type="subcellular location">
    <subcellularLocation>
        <location evidence="1">Nucleus</location>
    </subcellularLocation>
</comment>
<evidence type="ECO:0000256" key="6">
    <source>
        <dbReference type="SAM" id="MobiDB-lite"/>
    </source>
</evidence>
<dbReference type="SMART" id="SM00066">
    <property type="entry name" value="GAL4"/>
    <property type="match status" value="1"/>
</dbReference>
<feature type="domain" description="Zn(2)-C6 fungal-type" evidence="7">
    <location>
        <begin position="87"/>
        <end position="117"/>
    </location>
</feature>
<dbReference type="PROSITE" id="PS50048">
    <property type="entry name" value="ZN2_CY6_FUNGAL_2"/>
    <property type="match status" value="1"/>
</dbReference>
<evidence type="ECO:0000259" key="7">
    <source>
        <dbReference type="PROSITE" id="PS50048"/>
    </source>
</evidence>